<feature type="domain" description="Bacterial repeat" evidence="1">
    <location>
        <begin position="32"/>
        <end position="99"/>
    </location>
</feature>
<name>A0A841MMW6_9BACT</name>
<dbReference type="Pfam" id="PF18998">
    <property type="entry name" value="Flg_new_2"/>
    <property type="match status" value="2"/>
</dbReference>
<evidence type="ECO:0000313" key="3">
    <source>
        <dbReference type="Proteomes" id="UP000588604"/>
    </source>
</evidence>
<keyword evidence="3" id="KW-1185">Reference proteome</keyword>
<protein>
    <recommendedName>
        <fullName evidence="1">Bacterial repeat domain-containing protein</fullName>
    </recommendedName>
</protein>
<dbReference type="EMBL" id="JACIJO010000003">
    <property type="protein sequence ID" value="MBB6328253.1"/>
    <property type="molecule type" value="Genomic_DNA"/>
</dbReference>
<reference evidence="2 3" key="1">
    <citation type="submission" date="2020-08" db="EMBL/GenBank/DDBJ databases">
        <title>Genomic Encyclopedia of Type Strains, Phase IV (KMG-IV): sequencing the most valuable type-strain genomes for metagenomic binning, comparative biology and taxonomic classification.</title>
        <authorList>
            <person name="Goeker M."/>
        </authorList>
    </citation>
    <scope>NUCLEOTIDE SEQUENCE [LARGE SCALE GENOMIC DNA]</scope>
    <source>
        <strain evidence="2 3">DSM 102044</strain>
    </source>
</reference>
<sequence length="600" mass="64731">MRKQIIYFLFFVGSILMVSCETEKPLETVNLRVEITPADAGKVNYSTENLYEGQMLEMTAVPEPNWIFKEWQLDGSGTSTTLNLLLESDNEVLAVFEKKPYPLTITIQGEGTVEERLVENPSGREYPHGSLVELTPKPKEGWVFQKWTGAIEGNMVPAQLNITEETEVTAIFAPKISALLLGGSEDDVLTKVLKVSGGSYLLAGTTNSSDGIFEGLSKGGQDAFLIQVSPDLVVEWVKVIGGSGNDYTSNVIENNDGTYSLTGSFTSSDGDFSGKKKGQTDIFHLKVSPSGSTIWLNSFGANSTAIFSNSMIQSKLGFYVLMGTTEGECCNQVPGNKIGGKDIVLMWISEAGDLLWSRNYGSFEDDEGTALIETNDNNIKIVGTQQPRGAQNQEDILVINMDSNGNQLSKAVYSGSGTDIAYDIVQNQNSLLLVGSTTSTDGDFYNNGLSGSNLFLMDLAPSGSGLGTLRLFGGNQTDIGMALLKSPASNEFFVLGCSDSQDIDLANLYIGESDLVMMKVDSYLNKKSIKAYGGTKSEGYFSMPFGADSQKFTKSSLTLSKNGGLILGGTTESNDQLFEGMNHGKKDIFLIETDLSGNLK</sequence>
<comment type="caution">
    <text evidence="2">The sequence shown here is derived from an EMBL/GenBank/DDBJ whole genome shotgun (WGS) entry which is preliminary data.</text>
</comment>
<gene>
    <name evidence="2" type="ORF">FHS59_003896</name>
</gene>
<dbReference type="InterPro" id="IPR044060">
    <property type="entry name" value="Bacterial_rp_domain"/>
</dbReference>
<dbReference type="PROSITE" id="PS51257">
    <property type="entry name" value="PROKAR_LIPOPROTEIN"/>
    <property type="match status" value="1"/>
</dbReference>
<dbReference type="PANTHER" id="PTHR42754">
    <property type="entry name" value="ENDOGLUCANASE"/>
    <property type="match status" value="1"/>
</dbReference>
<dbReference type="PANTHER" id="PTHR42754:SF1">
    <property type="entry name" value="LIPOPROTEIN"/>
    <property type="match status" value="1"/>
</dbReference>
<organism evidence="2 3">
    <name type="scientific">Algoriphagus iocasae</name>
    <dbReference type="NCBI Taxonomy" id="1836499"/>
    <lineage>
        <taxon>Bacteria</taxon>
        <taxon>Pseudomonadati</taxon>
        <taxon>Bacteroidota</taxon>
        <taxon>Cytophagia</taxon>
        <taxon>Cytophagales</taxon>
        <taxon>Cyclobacteriaceae</taxon>
        <taxon>Algoriphagus</taxon>
    </lineage>
</organism>
<proteinExistence type="predicted"/>
<evidence type="ECO:0000259" key="1">
    <source>
        <dbReference type="Pfam" id="PF18998"/>
    </source>
</evidence>
<evidence type="ECO:0000313" key="2">
    <source>
        <dbReference type="EMBL" id="MBB6328253.1"/>
    </source>
</evidence>
<dbReference type="RefSeq" id="WP_184497054.1">
    <property type="nucleotide sequence ID" value="NZ_JACIJO010000003.1"/>
</dbReference>
<dbReference type="AlphaFoldDB" id="A0A841MMW6"/>
<accession>A0A841MMW6</accession>
<dbReference type="Proteomes" id="UP000588604">
    <property type="component" value="Unassembled WGS sequence"/>
</dbReference>
<feature type="domain" description="Bacterial repeat" evidence="1">
    <location>
        <begin position="101"/>
        <end position="174"/>
    </location>
</feature>